<dbReference type="PROSITE" id="PS50870">
    <property type="entry name" value="AH"/>
    <property type="match status" value="1"/>
</dbReference>
<dbReference type="Gene3D" id="1.20.1270.60">
    <property type="entry name" value="Arfaptin homology (AH) domain/BAR domain"/>
    <property type="match status" value="1"/>
</dbReference>
<feature type="region of interest" description="Disordered" evidence="1">
    <location>
        <begin position="85"/>
        <end position="267"/>
    </location>
</feature>
<evidence type="ECO:0000256" key="1">
    <source>
        <dbReference type="SAM" id="MobiDB-lite"/>
    </source>
</evidence>
<feature type="domain" description="AH" evidence="2">
    <location>
        <begin position="1"/>
        <end position="82"/>
    </location>
</feature>
<gene>
    <name evidence="3" type="ORF">ElyMa_002374200</name>
</gene>
<protein>
    <submittedName>
        <fullName evidence="3">Islet cell autoantigen 1</fullName>
    </submittedName>
</protein>
<feature type="compositionally biased region" description="Polar residues" evidence="1">
    <location>
        <begin position="185"/>
        <end position="204"/>
    </location>
</feature>
<feature type="compositionally biased region" description="Basic residues" evidence="1">
    <location>
        <begin position="116"/>
        <end position="133"/>
    </location>
</feature>
<feature type="compositionally biased region" description="Basic and acidic residues" evidence="1">
    <location>
        <begin position="85"/>
        <end position="96"/>
    </location>
</feature>
<feature type="region of interest" description="Disordered" evidence="1">
    <location>
        <begin position="280"/>
        <end position="329"/>
    </location>
</feature>
<dbReference type="AlphaFoldDB" id="A0AAV4GEL8"/>
<feature type="compositionally biased region" description="Polar residues" evidence="1">
    <location>
        <begin position="139"/>
        <end position="161"/>
    </location>
</feature>
<organism evidence="3 4">
    <name type="scientific">Elysia marginata</name>
    <dbReference type="NCBI Taxonomy" id="1093978"/>
    <lineage>
        <taxon>Eukaryota</taxon>
        <taxon>Metazoa</taxon>
        <taxon>Spiralia</taxon>
        <taxon>Lophotrochozoa</taxon>
        <taxon>Mollusca</taxon>
        <taxon>Gastropoda</taxon>
        <taxon>Heterobranchia</taxon>
        <taxon>Euthyneura</taxon>
        <taxon>Panpulmonata</taxon>
        <taxon>Sacoglossa</taxon>
        <taxon>Placobranchoidea</taxon>
        <taxon>Plakobranchidae</taxon>
        <taxon>Elysia</taxon>
    </lineage>
</organism>
<evidence type="ECO:0000313" key="3">
    <source>
        <dbReference type="EMBL" id="GFR82850.1"/>
    </source>
</evidence>
<dbReference type="SUPFAM" id="SSF103657">
    <property type="entry name" value="BAR/IMD domain-like"/>
    <property type="match status" value="1"/>
</dbReference>
<dbReference type="InterPro" id="IPR027267">
    <property type="entry name" value="AH/BAR_dom_sf"/>
</dbReference>
<evidence type="ECO:0000259" key="2">
    <source>
        <dbReference type="PROSITE" id="PS50870"/>
    </source>
</evidence>
<dbReference type="GO" id="GO:0019904">
    <property type="term" value="F:protein domain specific binding"/>
    <property type="evidence" value="ECO:0007669"/>
    <property type="project" value="InterPro"/>
</dbReference>
<accession>A0AAV4GEL8</accession>
<feature type="compositionally biased region" description="Low complexity" evidence="1">
    <location>
        <begin position="105"/>
        <end position="115"/>
    </location>
</feature>
<sequence length="404" mass="44578">MKNVSEELNPDMYKQLEKFRKVQSQVRKTKTRFDKLKLDVMQKVDLLAASRCNMFSHVLANYQTMLLHYWDKTSRTMTAELTETSKKLAQESGKEEKDEDGNIDGSSPRSKSSSKSPKHRSQRRHSSQGKSSRRPSSGETSLGTSPYSSPASTRSLSSKSPESPWIRKKKEEDPLNSDYWKKVSGLSSGYDTQQANNNSGQGIASTADDLLQMGEDDKNFEMEASKLKTGLDQELRDRQDRASTNTILSLDQVEPASPSLSAPKPFGDFVASDDRLISVSEEQDARESAAFDENLLGDLRLNSTNQEEHAKAGNGTGGPDSDFGPFMDFTDDDTLLGVDDDDQDFAGKIREAAAKNKAVQQADGERATTGNVLSLSLPKSLAAFLLSLATQKCIRYDDPPYIGS</sequence>
<dbReference type="GO" id="GO:0005794">
    <property type="term" value="C:Golgi apparatus"/>
    <property type="evidence" value="ECO:0007669"/>
    <property type="project" value="TreeGrafter"/>
</dbReference>
<evidence type="ECO:0000313" key="4">
    <source>
        <dbReference type="Proteomes" id="UP000762676"/>
    </source>
</evidence>
<dbReference type="PANTHER" id="PTHR10164">
    <property type="entry name" value="ISLET CELL AUTOANTIGEN 1"/>
    <property type="match status" value="1"/>
</dbReference>
<dbReference type="Proteomes" id="UP000762676">
    <property type="component" value="Unassembled WGS sequence"/>
</dbReference>
<proteinExistence type="predicted"/>
<dbReference type="InterPro" id="IPR024114">
    <property type="entry name" value="Islet_autoAg_Ica1/Ica1-like"/>
</dbReference>
<dbReference type="PANTHER" id="PTHR10164:SF4">
    <property type="entry name" value="GH23156P"/>
    <property type="match status" value="1"/>
</dbReference>
<comment type="caution">
    <text evidence="3">The sequence shown here is derived from an EMBL/GenBank/DDBJ whole genome shotgun (WGS) entry which is preliminary data.</text>
</comment>
<keyword evidence="4" id="KW-1185">Reference proteome</keyword>
<dbReference type="GO" id="GO:0051049">
    <property type="term" value="P:regulation of transport"/>
    <property type="evidence" value="ECO:0007669"/>
    <property type="project" value="TreeGrafter"/>
</dbReference>
<dbReference type="Pfam" id="PF06456">
    <property type="entry name" value="Arfaptin"/>
    <property type="match status" value="1"/>
</dbReference>
<dbReference type="EMBL" id="BMAT01004906">
    <property type="protein sequence ID" value="GFR82850.1"/>
    <property type="molecule type" value="Genomic_DNA"/>
</dbReference>
<dbReference type="InterPro" id="IPR010504">
    <property type="entry name" value="AH_dom"/>
</dbReference>
<feature type="compositionally biased region" description="Basic and acidic residues" evidence="1">
    <location>
        <begin position="215"/>
        <end position="241"/>
    </location>
</feature>
<name>A0AAV4GEL8_9GAST</name>
<reference evidence="3 4" key="1">
    <citation type="journal article" date="2021" name="Elife">
        <title>Chloroplast acquisition without the gene transfer in kleptoplastic sea slugs, Plakobranchus ocellatus.</title>
        <authorList>
            <person name="Maeda T."/>
            <person name="Takahashi S."/>
            <person name="Yoshida T."/>
            <person name="Shimamura S."/>
            <person name="Takaki Y."/>
            <person name="Nagai Y."/>
            <person name="Toyoda A."/>
            <person name="Suzuki Y."/>
            <person name="Arimoto A."/>
            <person name="Ishii H."/>
            <person name="Satoh N."/>
            <person name="Nishiyama T."/>
            <person name="Hasebe M."/>
            <person name="Maruyama T."/>
            <person name="Minagawa J."/>
            <person name="Obokata J."/>
            <person name="Shigenobu S."/>
        </authorList>
    </citation>
    <scope>NUCLEOTIDE SEQUENCE [LARGE SCALE GENOMIC DNA]</scope>
</reference>